<reference evidence="2 3" key="1">
    <citation type="submission" date="2019-10" db="EMBL/GenBank/DDBJ databases">
        <title>Extracellular Electron Transfer in a Candidatus Methanoperedens spp. Enrichment Culture.</title>
        <authorList>
            <person name="Berger S."/>
            <person name="Rangel Shaw D."/>
            <person name="Berben T."/>
            <person name="In 'T Zandt M."/>
            <person name="Frank J."/>
            <person name="Reimann J."/>
            <person name="Jetten M.S.M."/>
            <person name="Welte C.U."/>
        </authorList>
    </citation>
    <scope>NUCLEOTIDE SEQUENCE [LARGE SCALE GENOMIC DNA]</scope>
    <source>
        <strain evidence="2">SB12</strain>
    </source>
</reference>
<name>A0A833M0J6_9LEPT</name>
<dbReference type="SUPFAM" id="SSF47413">
    <property type="entry name" value="lambda repressor-like DNA-binding domains"/>
    <property type="match status" value="1"/>
</dbReference>
<dbReference type="GO" id="GO:0007059">
    <property type="term" value="P:chromosome segregation"/>
    <property type="evidence" value="ECO:0007669"/>
    <property type="project" value="TreeGrafter"/>
</dbReference>
<feature type="domain" description="HTH cro/C1-type" evidence="1">
    <location>
        <begin position="256"/>
        <end position="290"/>
    </location>
</feature>
<dbReference type="Gene3D" id="1.10.260.40">
    <property type="entry name" value="lambda repressor-like DNA-binding domains"/>
    <property type="match status" value="1"/>
</dbReference>
<dbReference type="InterPro" id="IPR001387">
    <property type="entry name" value="Cro/C1-type_HTH"/>
</dbReference>
<dbReference type="PANTHER" id="PTHR33375">
    <property type="entry name" value="CHROMOSOME-PARTITIONING PROTEIN PARB-RELATED"/>
    <property type="match status" value="1"/>
</dbReference>
<organism evidence="2 3">
    <name type="scientific">Leptonema illini</name>
    <dbReference type="NCBI Taxonomy" id="183"/>
    <lineage>
        <taxon>Bacteria</taxon>
        <taxon>Pseudomonadati</taxon>
        <taxon>Spirochaetota</taxon>
        <taxon>Spirochaetia</taxon>
        <taxon>Leptospirales</taxon>
        <taxon>Leptospiraceae</taxon>
        <taxon>Leptonema</taxon>
    </lineage>
</organism>
<dbReference type="PROSITE" id="PS50943">
    <property type="entry name" value="HTH_CROC1"/>
    <property type="match status" value="1"/>
</dbReference>
<comment type="caution">
    <text evidence="2">The sequence shown here is derived from an EMBL/GenBank/DDBJ whole genome shotgun (WGS) entry which is preliminary data.</text>
</comment>
<dbReference type="AlphaFoldDB" id="A0A833M0J6"/>
<gene>
    <name evidence="2" type="ORF">F9K24_14785</name>
</gene>
<dbReference type="SMART" id="SM00470">
    <property type="entry name" value="ParB"/>
    <property type="match status" value="1"/>
</dbReference>
<dbReference type="SUPFAM" id="SSF110849">
    <property type="entry name" value="ParB/Sulfiredoxin"/>
    <property type="match status" value="1"/>
</dbReference>
<dbReference type="EMBL" id="WBUI01000016">
    <property type="protein sequence ID" value="KAB2930956.1"/>
    <property type="molecule type" value="Genomic_DNA"/>
</dbReference>
<dbReference type="GO" id="GO:0005694">
    <property type="term" value="C:chromosome"/>
    <property type="evidence" value="ECO:0007669"/>
    <property type="project" value="TreeGrafter"/>
</dbReference>
<accession>A0A833M0J6</accession>
<protein>
    <submittedName>
        <fullName evidence="2">Helix-turn-helix domain-containing protein</fullName>
    </submittedName>
</protein>
<dbReference type="InterPro" id="IPR036086">
    <property type="entry name" value="ParB/Sulfiredoxin_sf"/>
</dbReference>
<dbReference type="GO" id="GO:0003677">
    <property type="term" value="F:DNA binding"/>
    <property type="evidence" value="ECO:0007669"/>
    <property type="project" value="InterPro"/>
</dbReference>
<dbReference type="InterPro" id="IPR003115">
    <property type="entry name" value="ParB_N"/>
</dbReference>
<dbReference type="Pfam" id="PF02195">
    <property type="entry name" value="ParB_N"/>
    <property type="match status" value="1"/>
</dbReference>
<dbReference type="InterPro" id="IPR050336">
    <property type="entry name" value="Chromosome_partition/occlusion"/>
</dbReference>
<dbReference type="Proteomes" id="UP000460298">
    <property type="component" value="Unassembled WGS sequence"/>
</dbReference>
<sequence length="310" mass="35192">MNGITQKRTISQKGERPELPAPRVIFQKLESSTEAKSVPLWQLKPHMQSHIFPMTDHIFQSLTGDIEQRGLLEPIVVNAEHVIFSGHKRIAAVQHLGWKTIPVIYCDYSSGEVLPLIKFNVSAHGADYVTRMRIYETCSPRLLQKGLLPQEFIEKLAAGTGLLARDIQEDREQFLSEEREITVTELKEVWGYRSDRIRINILDSARGTIVQVRSRNFETESGPGNPKEVMRDSYRKACSGLFHHSQRDFAVIGEKITNLRTEMGISQYALAEYLGVSQSYLAECERGRYRSCEDVLVSLQRLIADMAGDA</sequence>
<dbReference type="CDD" id="cd00093">
    <property type="entry name" value="HTH_XRE"/>
    <property type="match status" value="1"/>
</dbReference>
<proteinExistence type="predicted"/>
<evidence type="ECO:0000313" key="3">
    <source>
        <dbReference type="Proteomes" id="UP000460298"/>
    </source>
</evidence>
<dbReference type="InterPro" id="IPR010982">
    <property type="entry name" value="Lambda_DNA-bd_dom_sf"/>
</dbReference>
<dbReference type="Pfam" id="PF01381">
    <property type="entry name" value="HTH_3"/>
    <property type="match status" value="1"/>
</dbReference>
<evidence type="ECO:0000259" key="1">
    <source>
        <dbReference type="PROSITE" id="PS50943"/>
    </source>
</evidence>
<evidence type="ECO:0000313" key="2">
    <source>
        <dbReference type="EMBL" id="KAB2930956.1"/>
    </source>
</evidence>
<dbReference type="PANTHER" id="PTHR33375:SF1">
    <property type="entry name" value="CHROMOSOME-PARTITIONING PROTEIN PARB-RELATED"/>
    <property type="match status" value="1"/>
</dbReference>
<dbReference type="Gene3D" id="3.90.1530.10">
    <property type="entry name" value="Conserved hypothetical protein from pyrococcus furiosus pfu- 392566-001, ParB domain"/>
    <property type="match status" value="1"/>
</dbReference>